<evidence type="ECO:0000256" key="5">
    <source>
        <dbReference type="ARBA" id="ARBA00022857"/>
    </source>
</evidence>
<dbReference type="Gene3D" id="3.30.390.30">
    <property type="match status" value="1"/>
</dbReference>
<dbReference type="InterPro" id="IPR023753">
    <property type="entry name" value="FAD/NAD-binding_dom"/>
</dbReference>
<dbReference type="NCBIfam" id="NF004776">
    <property type="entry name" value="PRK06116.1"/>
    <property type="match status" value="1"/>
</dbReference>
<dbReference type="GO" id="GO:0004362">
    <property type="term" value="F:glutathione-disulfide reductase (NADPH) activity"/>
    <property type="evidence" value="ECO:0007669"/>
    <property type="project" value="UniProtKB-EC"/>
</dbReference>
<comment type="cofactor">
    <cofactor evidence="10">
        <name>FAD</name>
        <dbReference type="ChEBI" id="CHEBI:57692"/>
    </cofactor>
    <text evidence="10">Binds 1 FAD per subunit.</text>
</comment>
<protein>
    <submittedName>
        <fullName evidence="15">Glutathione reductase</fullName>
        <ecNumber evidence="15">1.8.1.7</ecNumber>
    </submittedName>
</protein>
<evidence type="ECO:0000256" key="1">
    <source>
        <dbReference type="ARBA" id="ARBA00007532"/>
    </source>
</evidence>
<feature type="domain" description="Pyridine nucleotide-disulphide oxidoreductase dimerisation" evidence="13">
    <location>
        <begin position="364"/>
        <end position="471"/>
    </location>
</feature>
<dbReference type="SUPFAM" id="SSF51905">
    <property type="entry name" value="FAD/NAD(P)-binding domain"/>
    <property type="match status" value="1"/>
</dbReference>
<dbReference type="PIRSF" id="PIRSF000350">
    <property type="entry name" value="Mercury_reductase_MerA"/>
    <property type="match status" value="1"/>
</dbReference>
<dbReference type="Proteomes" id="UP000006375">
    <property type="component" value="Chromosome"/>
</dbReference>
<feature type="binding site" evidence="10">
    <location>
        <position position="70"/>
    </location>
    <ligand>
        <name>FAD</name>
        <dbReference type="ChEBI" id="CHEBI:57692"/>
    </ligand>
</feature>
<dbReference type="InterPro" id="IPR004099">
    <property type="entry name" value="Pyr_nucl-diS_OxRdtase_dimer"/>
</dbReference>
<organism evidence="15 16">
    <name type="scientific">Gluconobacter oxydans (strain 621H)</name>
    <name type="common">Gluconobacter suboxydans</name>
    <dbReference type="NCBI Taxonomy" id="290633"/>
    <lineage>
        <taxon>Bacteria</taxon>
        <taxon>Pseudomonadati</taxon>
        <taxon>Pseudomonadota</taxon>
        <taxon>Alphaproteobacteria</taxon>
        <taxon>Acetobacterales</taxon>
        <taxon>Acetobacteraceae</taxon>
        <taxon>Gluconobacter</taxon>
    </lineage>
</organism>
<dbReference type="GO" id="GO:0006749">
    <property type="term" value="P:glutathione metabolic process"/>
    <property type="evidence" value="ECO:0007669"/>
    <property type="project" value="TreeGrafter"/>
</dbReference>
<evidence type="ECO:0000256" key="3">
    <source>
        <dbReference type="ARBA" id="ARBA00022630"/>
    </source>
</evidence>
<evidence type="ECO:0000256" key="12">
    <source>
        <dbReference type="RuleBase" id="RU003691"/>
    </source>
</evidence>
<keyword evidence="10" id="KW-0547">Nucleotide-binding</keyword>
<dbReference type="PANTHER" id="PTHR42737">
    <property type="entry name" value="GLUTATHIONE REDUCTASE"/>
    <property type="match status" value="1"/>
</dbReference>
<dbReference type="EC" id="1.8.1.7" evidence="15"/>
<feature type="binding site" evidence="10">
    <location>
        <begin position="201"/>
        <end position="208"/>
    </location>
    <ligand>
        <name>NAD(+)</name>
        <dbReference type="ChEBI" id="CHEBI:57540"/>
    </ligand>
</feature>
<dbReference type="HOGENOM" id="CLU_016755_2_1_5"/>
<feature type="binding site" evidence="10">
    <location>
        <position position="288"/>
    </location>
    <ligand>
        <name>NAD(+)</name>
        <dbReference type="ChEBI" id="CHEBI:57540"/>
    </ligand>
</feature>
<keyword evidence="10" id="KW-0520">NAD</keyword>
<keyword evidence="6 12" id="KW-0560">Oxidoreductase</keyword>
<dbReference type="SUPFAM" id="SSF55424">
    <property type="entry name" value="FAD/NAD-linked reductases, dimerisation (C-terminal) domain"/>
    <property type="match status" value="1"/>
</dbReference>
<gene>
    <name evidence="15" type="ordered locus">GOX1764</name>
</gene>
<dbReference type="PRINTS" id="PR00411">
    <property type="entry name" value="PNDRDTASEI"/>
</dbReference>
<evidence type="ECO:0000313" key="16">
    <source>
        <dbReference type="Proteomes" id="UP000006375"/>
    </source>
</evidence>
<dbReference type="GO" id="GO:0050660">
    <property type="term" value="F:flavin adenine dinucleotide binding"/>
    <property type="evidence" value="ECO:0007669"/>
    <property type="project" value="InterPro"/>
</dbReference>
<dbReference type="Gene3D" id="3.50.50.60">
    <property type="entry name" value="FAD/NAD(P)-binding domain"/>
    <property type="match status" value="2"/>
</dbReference>
<dbReference type="InterPro" id="IPR001100">
    <property type="entry name" value="Pyr_nuc-diS_OxRdtase"/>
</dbReference>
<accession>Q5FQ43</accession>
<evidence type="ECO:0000256" key="9">
    <source>
        <dbReference type="PIRSR" id="PIRSR000350-2"/>
    </source>
</evidence>
<dbReference type="FunFam" id="3.50.50.60:FF:000051">
    <property type="entry name" value="Glutathione reductase"/>
    <property type="match status" value="1"/>
</dbReference>
<comment type="similarity">
    <text evidence="1 12">Belongs to the class-I pyridine nucleotide-disulfide oxidoreductase family.</text>
</comment>
<dbReference type="PRINTS" id="PR00368">
    <property type="entry name" value="FADPNR"/>
</dbReference>
<evidence type="ECO:0000259" key="13">
    <source>
        <dbReference type="Pfam" id="PF02852"/>
    </source>
</evidence>
<sequence length="483" mass="52111">MSLKRPLPSAEVSKARKAGMMQDFDLFVIGAGSGGVRCARIAAQNGARVAIAERRHWGGTCVNLGCVPKKLMVYAAEYGREIADAPSYGWDVKPVAHDWSTLISAKDREIERLNRIYVSMLEKAGVTLFTGDASFVDAHTVEIGPSELAPDASVQRVRAKNIVIATGSTPTRLNIPGAEHAIVSDDAFHLADRPERVAVIGSGYIGIEFAGIFAGLGSKVDLVFRQQLPLRGFDHEMRAHLSELLPLNGIKAHPGRSPERIEKVADGYRLHLEGGDVIETDCVFMATGRHPNLAPLKLGNAGVATWDGRIPAKPDDATTNVAGIYAIGDVTDTYNLTPTAIAEGHILAERLFGEPGREWSFATTPKAVFFSQPLATVGLSEEEAVQSHDVDIYTSSFTPMRQTLSGRKGKTLMKLVVDAKSKIVLGAHMIGPDAPEIIQGLAIAITAKLTKRDFDRTIGLHPTSAEEFVTMRSLTRHVPRKAG</sequence>
<keyword evidence="3 12" id="KW-0285">Flavoprotein</keyword>
<keyword evidence="7" id="KW-1015">Disulfide bond</keyword>
<evidence type="ECO:0000256" key="7">
    <source>
        <dbReference type="ARBA" id="ARBA00023157"/>
    </source>
</evidence>
<evidence type="ECO:0000313" key="15">
    <source>
        <dbReference type="EMBL" id="AAW61503.1"/>
    </source>
</evidence>
<feature type="binding site" evidence="10">
    <location>
        <begin position="166"/>
        <end position="168"/>
    </location>
    <ligand>
        <name>FAD</name>
        <dbReference type="ChEBI" id="CHEBI:57692"/>
    </ligand>
</feature>
<proteinExistence type="inferred from homology"/>
<keyword evidence="8 12" id="KW-0676">Redox-active center</keyword>
<evidence type="ECO:0000256" key="11">
    <source>
        <dbReference type="PIRSR" id="PIRSR000350-4"/>
    </source>
</evidence>
<dbReference type="PROSITE" id="PS00076">
    <property type="entry name" value="PYRIDINE_REDOX_1"/>
    <property type="match status" value="1"/>
</dbReference>
<evidence type="ECO:0000256" key="6">
    <source>
        <dbReference type="ARBA" id="ARBA00023002"/>
    </source>
</evidence>
<feature type="domain" description="FAD/NAD(P)-binding" evidence="14">
    <location>
        <begin position="24"/>
        <end position="344"/>
    </location>
</feature>
<evidence type="ECO:0000256" key="2">
    <source>
        <dbReference type="ARBA" id="ARBA00011738"/>
    </source>
</evidence>
<keyword evidence="16" id="KW-1185">Reference proteome</keyword>
<keyword evidence="5" id="KW-0521">NADP</keyword>
<dbReference type="InterPro" id="IPR012999">
    <property type="entry name" value="Pyr_OxRdtase_I_AS"/>
</dbReference>
<feature type="active site" description="Proton acceptor" evidence="9">
    <location>
        <position position="461"/>
    </location>
</feature>
<dbReference type="Pfam" id="PF02852">
    <property type="entry name" value="Pyr_redox_dim"/>
    <property type="match status" value="1"/>
</dbReference>
<dbReference type="Pfam" id="PF07992">
    <property type="entry name" value="Pyr_redox_2"/>
    <property type="match status" value="1"/>
</dbReference>
<dbReference type="PANTHER" id="PTHR42737:SF2">
    <property type="entry name" value="GLUTATHIONE REDUCTASE"/>
    <property type="match status" value="1"/>
</dbReference>
<evidence type="ECO:0000256" key="4">
    <source>
        <dbReference type="ARBA" id="ARBA00022827"/>
    </source>
</evidence>
<evidence type="ECO:0000256" key="8">
    <source>
        <dbReference type="ARBA" id="ARBA00023284"/>
    </source>
</evidence>
<reference evidence="15 16" key="1">
    <citation type="journal article" date="2005" name="Nat. Biotechnol.">
        <title>Complete genome sequence of the acetic acid bacterium Gluconobacter oxydans.</title>
        <authorList>
            <person name="Prust C."/>
            <person name="Hoffmeister M."/>
            <person name="Liesegang H."/>
            <person name="Wiezer A."/>
            <person name="Fricke W.F."/>
            <person name="Ehrenreich A."/>
            <person name="Gottschalk G."/>
            <person name="Deppenmeier U."/>
        </authorList>
    </citation>
    <scope>NUCLEOTIDE SEQUENCE [LARGE SCALE GENOMIC DNA]</scope>
    <source>
        <strain evidence="15 16">621H</strain>
    </source>
</reference>
<dbReference type="eggNOG" id="COG1249">
    <property type="taxonomic scope" value="Bacteria"/>
</dbReference>
<dbReference type="GO" id="GO:0045454">
    <property type="term" value="P:cell redox homeostasis"/>
    <property type="evidence" value="ECO:0007669"/>
    <property type="project" value="InterPro"/>
</dbReference>
<evidence type="ECO:0000259" key="14">
    <source>
        <dbReference type="Pfam" id="PF07992"/>
    </source>
</evidence>
<feature type="disulfide bond" description="Redox-active" evidence="11">
    <location>
        <begin position="61"/>
        <end position="66"/>
    </location>
</feature>
<dbReference type="GO" id="GO:0034599">
    <property type="term" value="P:cellular response to oxidative stress"/>
    <property type="evidence" value="ECO:0007669"/>
    <property type="project" value="TreeGrafter"/>
</dbReference>
<dbReference type="KEGG" id="gox:GOX1764"/>
<dbReference type="InterPro" id="IPR046952">
    <property type="entry name" value="GSHR/TRXR-like"/>
</dbReference>
<feature type="binding site" evidence="10">
    <location>
        <position position="329"/>
    </location>
    <ligand>
        <name>FAD</name>
        <dbReference type="ChEBI" id="CHEBI:57692"/>
    </ligand>
</feature>
<comment type="subunit">
    <text evidence="2">Homodimer.</text>
</comment>
<dbReference type="STRING" id="290633.GOX1764"/>
<dbReference type="EMBL" id="CP000009">
    <property type="protein sequence ID" value="AAW61503.1"/>
    <property type="molecule type" value="Genomic_DNA"/>
</dbReference>
<dbReference type="InterPro" id="IPR036188">
    <property type="entry name" value="FAD/NAD-bd_sf"/>
</dbReference>
<dbReference type="GO" id="GO:0005829">
    <property type="term" value="C:cytosol"/>
    <property type="evidence" value="ECO:0007669"/>
    <property type="project" value="TreeGrafter"/>
</dbReference>
<dbReference type="AlphaFoldDB" id="Q5FQ43"/>
<keyword evidence="4 10" id="KW-0274">FAD</keyword>
<evidence type="ECO:0000256" key="10">
    <source>
        <dbReference type="PIRSR" id="PIRSR000350-3"/>
    </source>
</evidence>
<name>Q5FQ43_GLUOX</name>
<dbReference type="InterPro" id="IPR016156">
    <property type="entry name" value="FAD/NAD-linked_Rdtase_dimer_sf"/>
</dbReference>